<dbReference type="Pfam" id="PF07690">
    <property type="entry name" value="MFS_1"/>
    <property type="match status" value="1"/>
</dbReference>
<keyword evidence="2" id="KW-0813">Transport</keyword>
<dbReference type="OrthoDB" id="9763297at2"/>
<keyword evidence="5 7" id="KW-1133">Transmembrane helix</keyword>
<evidence type="ECO:0000256" key="1">
    <source>
        <dbReference type="ARBA" id="ARBA00004651"/>
    </source>
</evidence>
<evidence type="ECO:0000256" key="3">
    <source>
        <dbReference type="ARBA" id="ARBA00022475"/>
    </source>
</evidence>
<protein>
    <submittedName>
        <fullName evidence="9">Predicted arabinose efflux permease, MFS family</fullName>
    </submittedName>
</protein>
<proteinExistence type="predicted"/>
<feature type="transmembrane region" description="Helical" evidence="7">
    <location>
        <begin position="169"/>
        <end position="186"/>
    </location>
</feature>
<feature type="transmembrane region" description="Helical" evidence="7">
    <location>
        <begin position="9"/>
        <end position="34"/>
    </location>
</feature>
<evidence type="ECO:0000256" key="4">
    <source>
        <dbReference type="ARBA" id="ARBA00022692"/>
    </source>
</evidence>
<dbReference type="SUPFAM" id="SSF103473">
    <property type="entry name" value="MFS general substrate transporter"/>
    <property type="match status" value="1"/>
</dbReference>
<name>A0A1M4VFH4_MARH1</name>
<dbReference type="AlphaFoldDB" id="A0A1M4VFH4"/>
<dbReference type="EMBL" id="FQUI01000011">
    <property type="protein sequence ID" value="SHE67719.1"/>
    <property type="molecule type" value="Genomic_DNA"/>
</dbReference>
<keyword evidence="4 7" id="KW-0812">Transmembrane</keyword>
<dbReference type="InterPro" id="IPR036259">
    <property type="entry name" value="MFS_trans_sf"/>
</dbReference>
<dbReference type="PANTHER" id="PTHR43266">
    <property type="entry name" value="MACROLIDE-EFFLUX PROTEIN"/>
    <property type="match status" value="1"/>
</dbReference>
<evidence type="ECO:0000256" key="2">
    <source>
        <dbReference type="ARBA" id="ARBA00022448"/>
    </source>
</evidence>
<gene>
    <name evidence="9" type="ORF">SAMN02745164_00914</name>
</gene>
<dbReference type="GO" id="GO:0005886">
    <property type="term" value="C:plasma membrane"/>
    <property type="evidence" value="ECO:0007669"/>
    <property type="project" value="UniProtKB-SubCell"/>
</dbReference>
<dbReference type="Proteomes" id="UP000184334">
    <property type="component" value="Unassembled WGS sequence"/>
</dbReference>
<feature type="transmembrane region" description="Helical" evidence="7">
    <location>
        <begin position="292"/>
        <end position="311"/>
    </location>
</feature>
<evidence type="ECO:0000256" key="6">
    <source>
        <dbReference type="ARBA" id="ARBA00023136"/>
    </source>
</evidence>
<keyword evidence="10" id="KW-1185">Reference proteome</keyword>
<evidence type="ECO:0000313" key="9">
    <source>
        <dbReference type="EMBL" id="SHE67719.1"/>
    </source>
</evidence>
<dbReference type="PROSITE" id="PS50850">
    <property type="entry name" value="MFS"/>
    <property type="match status" value="1"/>
</dbReference>
<evidence type="ECO:0000313" key="10">
    <source>
        <dbReference type="Proteomes" id="UP000184334"/>
    </source>
</evidence>
<keyword evidence="6 7" id="KW-0472">Membrane</keyword>
<feature type="transmembrane region" description="Helical" evidence="7">
    <location>
        <begin position="358"/>
        <end position="380"/>
    </location>
</feature>
<dbReference type="InterPro" id="IPR011701">
    <property type="entry name" value="MFS"/>
</dbReference>
<dbReference type="PANTHER" id="PTHR43266:SF9">
    <property type="entry name" value="PERMEASE, MAJOR FACILITATOR SUPERFAMILY-RELATED"/>
    <property type="match status" value="1"/>
</dbReference>
<comment type="subcellular location">
    <subcellularLocation>
        <location evidence="1">Cell membrane</location>
        <topology evidence="1">Multi-pass membrane protein</topology>
    </subcellularLocation>
</comment>
<accession>A0A1M4VFH4</accession>
<feature type="domain" description="Major facilitator superfamily (MFS) profile" evidence="8">
    <location>
        <begin position="8"/>
        <end position="409"/>
    </location>
</feature>
<feature type="transmembrane region" description="Helical" evidence="7">
    <location>
        <begin position="46"/>
        <end position="65"/>
    </location>
</feature>
<feature type="transmembrane region" description="Helical" evidence="7">
    <location>
        <begin position="223"/>
        <end position="242"/>
    </location>
</feature>
<sequence length="420" mass="46986">MNKIQKRNFLLYVVGRMVSLVGSGIQMVAMPLFILDLTGSGTKMGLFAMISMIPALIIAPFAGVLGDRYNRKNIMVSMDYVRGIIILFLAYMTYIGKINLIVLFITQVLISILDSFFGAATSAMLPDLVSKSDLMKANSVTESISSASMIMGPVLGGVIYGLFGMQWVFILNGISFILSAFSEMFIKYRKTSTLTAEINAKIIFNDIKESISYIFNNYVLKNLILMAIFLNLLFNPMFAVLFPYTFREVIGFSPQQYGLLEMMWTLGILVGNILLAVFFSKRESKKLFRNGIYGMVFLNLLIAVVLIPQILSKFNGIWSIFFVVGALLMLMGITNAFVNTPISVYFQRIIPNENRSKIFSALGVIFQAATPLGMLVIGILVDRVEVHWIFLAISLLIILDVIVFSKKIEQMDFTPSLETE</sequence>
<dbReference type="STRING" id="1122195.SAMN02745164_00914"/>
<feature type="transmembrane region" description="Helical" evidence="7">
    <location>
        <begin position="317"/>
        <end position="338"/>
    </location>
</feature>
<feature type="transmembrane region" description="Helical" evidence="7">
    <location>
        <begin position="262"/>
        <end position="280"/>
    </location>
</feature>
<dbReference type="GO" id="GO:0022857">
    <property type="term" value="F:transmembrane transporter activity"/>
    <property type="evidence" value="ECO:0007669"/>
    <property type="project" value="InterPro"/>
</dbReference>
<organism evidence="9 10">
    <name type="scientific">Marinitoga hydrogenitolerans (strain DSM 16785 / JCM 12826 / AT1271)</name>
    <dbReference type="NCBI Taxonomy" id="1122195"/>
    <lineage>
        <taxon>Bacteria</taxon>
        <taxon>Thermotogati</taxon>
        <taxon>Thermotogota</taxon>
        <taxon>Thermotogae</taxon>
        <taxon>Petrotogales</taxon>
        <taxon>Petrotogaceae</taxon>
        <taxon>Marinitoga</taxon>
    </lineage>
</organism>
<evidence type="ECO:0000256" key="7">
    <source>
        <dbReference type="SAM" id="Phobius"/>
    </source>
</evidence>
<dbReference type="CDD" id="cd06173">
    <property type="entry name" value="MFS_MefA_like"/>
    <property type="match status" value="1"/>
</dbReference>
<comment type="caution">
    <text evidence="9">The sequence shown here is derived from an EMBL/GenBank/DDBJ whole genome shotgun (WGS) entry which is preliminary data.</text>
</comment>
<reference evidence="9" key="1">
    <citation type="submission" date="2016-11" db="EMBL/GenBank/DDBJ databases">
        <authorList>
            <person name="Varghese N."/>
            <person name="Submissions S."/>
        </authorList>
    </citation>
    <scope>NUCLEOTIDE SEQUENCE [LARGE SCALE GENOMIC DNA]</scope>
    <source>
        <strain evidence="9">DSM 16785</strain>
    </source>
</reference>
<evidence type="ECO:0000259" key="8">
    <source>
        <dbReference type="PROSITE" id="PS50850"/>
    </source>
</evidence>
<dbReference type="PRINTS" id="PR01988">
    <property type="entry name" value="EXPORTERBACE"/>
</dbReference>
<dbReference type="InterPro" id="IPR020846">
    <property type="entry name" value="MFS_dom"/>
</dbReference>
<feature type="transmembrane region" description="Helical" evidence="7">
    <location>
        <begin position="386"/>
        <end position="404"/>
    </location>
</feature>
<evidence type="ECO:0000256" key="5">
    <source>
        <dbReference type="ARBA" id="ARBA00022989"/>
    </source>
</evidence>
<dbReference type="InterPro" id="IPR022324">
    <property type="entry name" value="Bacilysin_exporter_BacE_put"/>
</dbReference>
<keyword evidence="3" id="KW-1003">Cell membrane</keyword>
<dbReference type="Gene3D" id="1.20.1250.20">
    <property type="entry name" value="MFS general substrate transporter like domains"/>
    <property type="match status" value="1"/>
</dbReference>
<dbReference type="RefSeq" id="WP_072863903.1">
    <property type="nucleotide sequence ID" value="NZ_FQUI01000011.1"/>
</dbReference>